<feature type="region of interest" description="Disordered" evidence="1">
    <location>
        <begin position="24"/>
        <end position="47"/>
    </location>
</feature>
<dbReference type="EMBL" id="CP108482">
    <property type="protein sequence ID" value="WUS54572.1"/>
    <property type="molecule type" value="Genomic_DNA"/>
</dbReference>
<accession>A0ABZ1W175</accession>
<evidence type="ECO:0000313" key="2">
    <source>
        <dbReference type="EMBL" id="WUS54572.1"/>
    </source>
</evidence>
<name>A0ABZ1W175_9ACTN</name>
<dbReference type="Proteomes" id="UP001432014">
    <property type="component" value="Chromosome"/>
</dbReference>
<evidence type="ECO:0000313" key="3">
    <source>
        <dbReference type="Proteomes" id="UP001432014"/>
    </source>
</evidence>
<protein>
    <submittedName>
        <fullName evidence="2">Uncharacterized protein</fullName>
    </submittedName>
</protein>
<evidence type="ECO:0000256" key="1">
    <source>
        <dbReference type="SAM" id="MobiDB-lite"/>
    </source>
</evidence>
<proteinExistence type="predicted"/>
<organism evidence="2 3">
    <name type="scientific">Kitasatospora herbaricolor</name>
    <dbReference type="NCBI Taxonomy" id="68217"/>
    <lineage>
        <taxon>Bacteria</taxon>
        <taxon>Bacillati</taxon>
        <taxon>Actinomycetota</taxon>
        <taxon>Actinomycetes</taxon>
        <taxon>Kitasatosporales</taxon>
        <taxon>Streptomycetaceae</taxon>
        <taxon>Kitasatospora</taxon>
    </lineage>
</organism>
<reference evidence="2 3" key="1">
    <citation type="submission" date="2022-10" db="EMBL/GenBank/DDBJ databases">
        <title>The complete genomes of actinobacterial strains from the NBC collection.</title>
        <authorList>
            <person name="Joergensen T.S."/>
            <person name="Alvarez Arevalo M."/>
            <person name="Sterndorff E.B."/>
            <person name="Faurdal D."/>
            <person name="Vuksanovic O."/>
            <person name="Mourched A.-S."/>
            <person name="Charusanti P."/>
            <person name="Shaw S."/>
            <person name="Blin K."/>
            <person name="Weber T."/>
        </authorList>
    </citation>
    <scope>NUCLEOTIDE SEQUENCE [LARGE SCALE GENOMIC DNA]</scope>
    <source>
        <strain evidence="2 3">NBC_01247</strain>
    </source>
</reference>
<dbReference type="RefSeq" id="WP_329500891.1">
    <property type="nucleotide sequence ID" value="NZ_CP108460.1"/>
</dbReference>
<gene>
    <name evidence="2" type="ORF">OG469_03055</name>
</gene>
<keyword evidence="3" id="KW-1185">Reference proteome</keyword>
<sequence>MDLDGRVSAGHRVGSVSRSALISSFHHPSDRPITQAHGPGIPARREADGGAGLAVGLIGGAPGCGAPHRDPEVG</sequence>